<dbReference type="InterPro" id="IPR001646">
    <property type="entry name" value="5peptide_repeat"/>
</dbReference>
<dbReference type="RefSeq" id="WP_131296135.1">
    <property type="nucleotide sequence ID" value="NZ_SJKA01000024.1"/>
</dbReference>
<comment type="caution">
    <text evidence="3">The sequence shown here is derived from an EMBL/GenBank/DDBJ whole genome shotgun (WGS) entry which is preliminary data.</text>
</comment>
<evidence type="ECO:0000313" key="4">
    <source>
        <dbReference type="Proteomes" id="UP000292695"/>
    </source>
</evidence>
<proteinExistence type="predicted"/>
<dbReference type="Proteomes" id="UP000292695">
    <property type="component" value="Unassembled WGS sequence"/>
</dbReference>
<feature type="transmembrane region" description="Helical" evidence="2">
    <location>
        <begin position="75"/>
        <end position="100"/>
    </location>
</feature>
<protein>
    <submittedName>
        <fullName evidence="3">Pentapeptide repeat-containing protein</fullName>
    </submittedName>
</protein>
<feature type="compositionally biased region" description="Low complexity" evidence="1">
    <location>
        <begin position="333"/>
        <end position="356"/>
    </location>
</feature>
<keyword evidence="2" id="KW-0812">Transmembrane</keyword>
<sequence length="356" mass="38846">MSTRNQSLRWPPLVTAGLLTIGGLALCFAVVWIASLNPSTAPAPADGLSTAEIERLKLLQEVQQLQISNSRSAGLLGALLFTLPLVTAVAGVAGGLFALFKLIEPRRQDFQSRVDHLFAETVTGLGATAESTRVAAASALNAMVRKGDDLMPDLFAIVTGELRVKGVSRSMATPLSRTLERLLPAEVAKHPASKRGRMVRRPGGPRLHRRDPLPVLSLDHLSTMHLELRGLDLRGWDVDLAFSDLRRAQLHDVVFGEIHGYEVRLDHAVLSGSWIRKGWLRKARLTGAYLHCVRWDQVRLEEANLNGTQLQGAELKQAKSAQRRCVARTSSAPTSTKRTSGTRRSTTSTLSPCRPS</sequence>
<keyword evidence="2" id="KW-0472">Membrane</keyword>
<accession>A0A4R0I3K9</accession>
<dbReference type="EMBL" id="SJKA01000024">
    <property type="protein sequence ID" value="TCC18658.1"/>
    <property type="molecule type" value="Genomic_DNA"/>
</dbReference>
<dbReference type="Pfam" id="PF00805">
    <property type="entry name" value="Pentapeptide"/>
    <property type="match status" value="1"/>
</dbReference>
<dbReference type="Gene3D" id="2.160.20.80">
    <property type="entry name" value="E3 ubiquitin-protein ligase SopA"/>
    <property type="match status" value="1"/>
</dbReference>
<dbReference type="AlphaFoldDB" id="A0A4R0I3K9"/>
<gene>
    <name evidence="3" type="ORF">E0H50_38735</name>
</gene>
<organism evidence="3 4">
    <name type="scientific">Kribbella sindirgiensis</name>
    <dbReference type="NCBI Taxonomy" id="1124744"/>
    <lineage>
        <taxon>Bacteria</taxon>
        <taxon>Bacillati</taxon>
        <taxon>Actinomycetota</taxon>
        <taxon>Actinomycetes</taxon>
        <taxon>Propionibacteriales</taxon>
        <taxon>Kribbellaceae</taxon>
        <taxon>Kribbella</taxon>
    </lineage>
</organism>
<name>A0A4R0I3K9_9ACTN</name>
<dbReference type="SUPFAM" id="SSF141571">
    <property type="entry name" value="Pentapeptide repeat-like"/>
    <property type="match status" value="1"/>
</dbReference>
<evidence type="ECO:0000313" key="3">
    <source>
        <dbReference type="EMBL" id="TCC18658.1"/>
    </source>
</evidence>
<evidence type="ECO:0000256" key="2">
    <source>
        <dbReference type="SAM" id="Phobius"/>
    </source>
</evidence>
<keyword evidence="4" id="KW-1185">Reference proteome</keyword>
<reference evidence="3 4" key="1">
    <citation type="submission" date="2019-02" db="EMBL/GenBank/DDBJ databases">
        <title>Kribbella capetownensis sp. nov. and Kribbella speibonae sp. nov., isolated from soil.</title>
        <authorList>
            <person name="Curtis S.M."/>
            <person name="Norton I."/>
            <person name="Everest G.J."/>
            <person name="Meyers P.R."/>
        </authorList>
    </citation>
    <scope>NUCLEOTIDE SEQUENCE [LARGE SCALE GENOMIC DNA]</scope>
    <source>
        <strain evidence="3 4">DSM 27082</strain>
    </source>
</reference>
<evidence type="ECO:0000256" key="1">
    <source>
        <dbReference type="SAM" id="MobiDB-lite"/>
    </source>
</evidence>
<feature type="transmembrane region" description="Helical" evidence="2">
    <location>
        <begin position="12"/>
        <end position="34"/>
    </location>
</feature>
<feature type="region of interest" description="Disordered" evidence="1">
    <location>
        <begin position="321"/>
        <end position="356"/>
    </location>
</feature>
<keyword evidence="2" id="KW-1133">Transmembrane helix</keyword>